<sequence>MKEAYEVFDLQPIFCNAASTLDVPTDEVIDQIAEKLRTSHTVKMILGDHKVKYVVWSRTKMEIFLSWYMYKGIAPDTLPHHMGTVEESVLRSCILSTSVRADESSMFRSFQGLTILRGGFYINLHAADNRRCKHITRGRGVPSAGPMADRYLRSHGYSLLACDCIIRAFKNAEDVLEFMQLLSFEDLLPSREVPESELEYLHSIIELEPPYRYH</sequence>
<reference evidence="1 2" key="1">
    <citation type="journal article" date="2016" name="Mol. Biol. Evol.">
        <title>Comparative Genomics of Early-Diverging Mushroom-Forming Fungi Provides Insights into the Origins of Lignocellulose Decay Capabilities.</title>
        <authorList>
            <person name="Nagy L.G."/>
            <person name="Riley R."/>
            <person name="Tritt A."/>
            <person name="Adam C."/>
            <person name="Daum C."/>
            <person name="Floudas D."/>
            <person name="Sun H."/>
            <person name="Yadav J.S."/>
            <person name="Pangilinan J."/>
            <person name="Larsson K.H."/>
            <person name="Matsuura K."/>
            <person name="Barry K."/>
            <person name="Labutti K."/>
            <person name="Kuo R."/>
            <person name="Ohm R.A."/>
            <person name="Bhattacharya S.S."/>
            <person name="Shirouzu T."/>
            <person name="Yoshinaga Y."/>
            <person name="Martin F.M."/>
            <person name="Grigoriev I.V."/>
            <person name="Hibbett D.S."/>
        </authorList>
    </citation>
    <scope>NUCLEOTIDE SEQUENCE [LARGE SCALE GENOMIC DNA]</scope>
    <source>
        <strain evidence="1 2">93-53</strain>
    </source>
</reference>
<accession>A0A165BU32</accession>
<dbReference type="RefSeq" id="XP_040759392.1">
    <property type="nucleotide sequence ID" value="XM_040907325.1"/>
</dbReference>
<proteinExistence type="predicted"/>
<evidence type="ECO:0000313" key="1">
    <source>
        <dbReference type="EMBL" id="KZT01652.1"/>
    </source>
</evidence>
<dbReference type="AlphaFoldDB" id="A0A165BU32"/>
<dbReference type="GeneID" id="63824354"/>
<dbReference type="Proteomes" id="UP000076871">
    <property type="component" value="Unassembled WGS sequence"/>
</dbReference>
<protein>
    <submittedName>
        <fullName evidence="1">Uncharacterized protein</fullName>
    </submittedName>
</protein>
<keyword evidence="2" id="KW-1185">Reference proteome</keyword>
<organism evidence="1 2">
    <name type="scientific">Laetiporus sulphureus 93-53</name>
    <dbReference type="NCBI Taxonomy" id="1314785"/>
    <lineage>
        <taxon>Eukaryota</taxon>
        <taxon>Fungi</taxon>
        <taxon>Dikarya</taxon>
        <taxon>Basidiomycota</taxon>
        <taxon>Agaricomycotina</taxon>
        <taxon>Agaricomycetes</taxon>
        <taxon>Polyporales</taxon>
        <taxon>Laetiporus</taxon>
    </lineage>
</organism>
<evidence type="ECO:0000313" key="2">
    <source>
        <dbReference type="Proteomes" id="UP000076871"/>
    </source>
</evidence>
<name>A0A165BU32_9APHY</name>
<dbReference type="InParanoid" id="A0A165BU32"/>
<gene>
    <name evidence="1" type="ORF">LAESUDRAFT_717339</name>
</gene>
<dbReference type="EMBL" id="KV427661">
    <property type="protein sequence ID" value="KZT01652.1"/>
    <property type="molecule type" value="Genomic_DNA"/>
</dbReference>